<dbReference type="AlphaFoldDB" id="V5A4X1"/>
<protein>
    <recommendedName>
        <fullName evidence="5">Secreted protein</fullName>
    </recommendedName>
</protein>
<organism evidence="3 4">
    <name type="scientific">Trypanosoma cruzi Dm28c</name>
    <dbReference type="NCBI Taxonomy" id="1416333"/>
    <lineage>
        <taxon>Eukaryota</taxon>
        <taxon>Discoba</taxon>
        <taxon>Euglenozoa</taxon>
        <taxon>Kinetoplastea</taxon>
        <taxon>Metakinetoplastina</taxon>
        <taxon>Trypanosomatida</taxon>
        <taxon>Trypanosomatidae</taxon>
        <taxon>Trypanosoma</taxon>
        <taxon>Schizotrypanum</taxon>
    </lineage>
</organism>
<gene>
    <name evidence="3" type="ORF">TCDM_12696</name>
</gene>
<feature type="chain" id="PRO_5004729988" description="Secreted protein" evidence="2">
    <location>
        <begin position="19"/>
        <end position="294"/>
    </location>
</feature>
<sequence length="294" mass="32580">MIALLLFVEYFSSWQAAAATHSACSIPSFHIHVGMSRLPLARCLGASQPCGHRGQRRSTRRGGSNTVSFTQDKGDMFPSWEHACQSRDAVLRPFSVGWQMVVRVHVNGWTSSGRHTVRVAHSCREKRRCGRCSTLPVPGRRKTEIPCRLGWRRGPLLPSLILSNRHAAYGVNSCRKQPLRTKTTNVDRKESSVSHCREGCRGSPRACWGRPVGTRGRQWSSGSWCQQRQALARQGVAHRNSNATGTPTAGLVEVTAASEPRRWGTLMPALLRKNHAGMVLRQSSSKGNPEGRRD</sequence>
<accession>V5A4X1</accession>
<reference evidence="3 4" key="1">
    <citation type="journal article" date="2014" name="Genome Announc.">
        <title>Trypanosoma cruzi Clone Dm28c Draft Genome Sequence.</title>
        <authorList>
            <person name="Grisard E.C."/>
            <person name="Teixeira S.M."/>
            <person name="de Almeida L.G."/>
            <person name="Stoco P.H."/>
            <person name="Gerber A.L."/>
            <person name="Talavera-Lopez C."/>
            <person name="Lima O.C."/>
            <person name="Andersson B."/>
            <person name="de Vasconcelos A.T."/>
        </authorList>
    </citation>
    <scope>NUCLEOTIDE SEQUENCE [LARGE SCALE GENOMIC DNA]</scope>
    <source>
        <strain evidence="3 4">Dm28c</strain>
    </source>
</reference>
<dbReference type="VEuPathDB" id="TriTrypDB:TCDM_12696"/>
<dbReference type="Proteomes" id="UP000017861">
    <property type="component" value="Unassembled WGS sequence"/>
</dbReference>
<evidence type="ECO:0000256" key="2">
    <source>
        <dbReference type="SAM" id="SignalP"/>
    </source>
</evidence>
<dbReference type="EMBL" id="AYLP01000660">
    <property type="protein sequence ID" value="ESS55810.1"/>
    <property type="molecule type" value="Genomic_DNA"/>
</dbReference>
<name>V5A4X1_TRYCR</name>
<evidence type="ECO:0000313" key="4">
    <source>
        <dbReference type="Proteomes" id="UP000017861"/>
    </source>
</evidence>
<keyword evidence="2" id="KW-0732">Signal</keyword>
<evidence type="ECO:0000256" key="1">
    <source>
        <dbReference type="SAM" id="MobiDB-lite"/>
    </source>
</evidence>
<proteinExistence type="predicted"/>
<feature type="region of interest" description="Disordered" evidence="1">
    <location>
        <begin position="49"/>
        <end position="68"/>
    </location>
</feature>
<evidence type="ECO:0008006" key="5">
    <source>
        <dbReference type="Google" id="ProtNLM"/>
    </source>
</evidence>
<comment type="caution">
    <text evidence="3">The sequence shown here is derived from an EMBL/GenBank/DDBJ whole genome shotgun (WGS) entry which is preliminary data.</text>
</comment>
<feature type="signal peptide" evidence="2">
    <location>
        <begin position="1"/>
        <end position="18"/>
    </location>
</feature>
<evidence type="ECO:0000313" key="3">
    <source>
        <dbReference type="EMBL" id="ESS55810.1"/>
    </source>
</evidence>